<accession>A0A1Y1S5D1</accession>
<dbReference type="EMBL" id="LWDP01000063">
    <property type="protein sequence ID" value="ORD93604.1"/>
    <property type="molecule type" value="Genomic_DNA"/>
</dbReference>
<keyword evidence="1" id="KW-1133">Transmembrane helix</keyword>
<evidence type="ECO:0000313" key="3">
    <source>
        <dbReference type="Proteomes" id="UP000192639"/>
    </source>
</evidence>
<dbReference type="VEuPathDB" id="MicrosporidiaDB:ECANGB1_1940"/>
<dbReference type="AlphaFoldDB" id="A0A1Y1S5D1"/>
<name>A0A1Y1S5D1_9MICR</name>
<protein>
    <submittedName>
        <fullName evidence="2">Uncharacterized protein</fullName>
    </submittedName>
</protein>
<reference evidence="2 3" key="1">
    <citation type="journal article" date="2017" name="Environ. Microbiol.">
        <title>Decay of the glycolytic pathway and adaptation to intranuclear parasitism within Enterocytozoonidae microsporidia.</title>
        <authorList>
            <person name="Wiredu Boakye D."/>
            <person name="Jaroenlak P."/>
            <person name="Prachumwat A."/>
            <person name="Williams T.A."/>
            <person name="Bateman K.S."/>
            <person name="Itsathitphaisarn O."/>
            <person name="Sritunyalucksana K."/>
            <person name="Paszkiewicz K.H."/>
            <person name="Moore K.A."/>
            <person name="Stentiford G.D."/>
            <person name="Williams B.A."/>
        </authorList>
    </citation>
    <scope>NUCLEOTIDE SEQUENCE [LARGE SCALE GENOMIC DNA]</scope>
    <source>
        <strain evidence="2 3">GB1</strain>
    </source>
</reference>
<keyword evidence="1" id="KW-0472">Membrane</keyword>
<proteinExistence type="predicted"/>
<feature type="transmembrane region" description="Helical" evidence="1">
    <location>
        <begin position="250"/>
        <end position="269"/>
    </location>
</feature>
<evidence type="ECO:0000256" key="1">
    <source>
        <dbReference type="SAM" id="Phobius"/>
    </source>
</evidence>
<evidence type="ECO:0000313" key="2">
    <source>
        <dbReference type="EMBL" id="ORD93604.1"/>
    </source>
</evidence>
<comment type="caution">
    <text evidence="2">The sequence shown here is derived from an EMBL/GenBank/DDBJ whole genome shotgun (WGS) entry which is preliminary data.</text>
</comment>
<keyword evidence="3" id="KW-1185">Reference proteome</keyword>
<sequence length="275" mass="32588">MLFYIFHTVYSISIEPIFVDGILSKIDLAFPYDTVITDIHLIVEEKIEKVIPLEKVLIKNHYPCRLAEKLCKEINGYKDYAKAFCLLKTAEHEKRAKFIKVLCKIAAKQNLEEASEEIATWLLHKQFELLISEFGVKQTTSFSLKAKLYKCDSINDYRYLETELYKLKPQEKPIEANTKPIVIDARPEQKKFIFIEHISDFKSVDEYIERKKKQKRYRISRMKQPTKRGLESFLDRNIFNLKDEIDIRRYLLIAIMVLTCINMLLIYICTRKTNK</sequence>
<organism evidence="2 3">
    <name type="scientific">Enterospora canceri</name>
    <dbReference type="NCBI Taxonomy" id="1081671"/>
    <lineage>
        <taxon>Eukaryota</taxon>
        <taxon>Fungi</taxon>
        <taxon>Fungi incertae sedis</taxon>
        <taxon>Microsporidia</taxon>
        <taxon>Enterocytozoonidae</taxon>
        <taxon>Enterospora</taxon>
    </lineage>
</organism>
<gene>
    <name evidence="2" type="ORF">ECANGB1_1940</name>
</gene>
<dbReference type="Proteomes" id="UP000192639">
    <property type="component" value="Unassembled WGS sequence"/>
</dbReference>
<keyword evidence="1" id="KW-0812">Transmembrane</keyword>